<comment type="caution">
    <text evidence="1">The sequence shown here is derived from an EMBL/GenBank/DDBJ whole genome shotgun (WGS) entry which is preliminary data.</text>
</comment>
<gene>
    <name evidence="1" type="ORF">MLD63_00720</name>
</gene>
<dbReference type="Proteomes" id="UP001203945">
    <property type="component" value="Unassembled WGS sequence"/>
</dbReference>
<evidence type="ECO:0000313" key="2">
    <source>
        <dbReference type="Proteomes" id="UP001203945"/>
    </source>
</evidence>
<dbReference type="RefSeq" id="WP_255327920.1">
    <property type="nucleotide sequence ID" value="NZ_JAKZEU010000001.1"/>
</dbReference>
<keyword evidence="2" id="KW-1185">Reference proteome</keyword>
<proteinExistence type="predicted"/>
<geneLocation type="plasmid" evidence="1">
    <name>unnamed1</name>
</geneLocation>
<keyword evidence="1" id="KW-0614">Plasmid</keyword>
<evidence type="ECO:0000313" key="1">
    <source>
        <dbReference type="EMBL" id="MCQ0968956.1"/>
    </source>
</evidence>
<reference evidence="1 2" key="1">
    <citation type="submission" date="2022-03" db="EMBL/GenBank/DDBJ databases">
        <authorList>
            <person name="He Y."/>
        </authorList>
    </citation>
    <scope>NUCLEOTIDE SEQUENCE [LARGE SCALE GENOMIC DNA]</scope>
    <source>
        <strain evidence="1 2">TK19116</strain>
        <plasmid evidence="1">unnamed1</plasmid>
    </source>
</reference>
<dbReference type="EMBL" id="JAKZEU010000001">
    <property type="protein sequence ID" value="MCQ0968956.1"/>
    <property type="molecule type" value="Genomic_DNA"/>
</dbReference>
<protein>
    <submittedName>
        <fullName evidence="1">Uncharacterized protein</fullName>
    </submittedName>
</protein>
<sequence length="99" mass="10446">MADDALDAARADPKGLIRESFRIDGITLGECRTIFLDWALSLPDGVAPAEAMRAVLDLYAPDGAGGRRDHPMVTVLSEGLAAAARAPVRRGGRAGRFAQ</sequence>
<accession>A0ABT1MPS8</accession>
<name>A0ABT1MPS8_9RHOB</name>
<organism evidence="1 2">
    <name type="scientific">Paracoccus albicereus</name>
    <dbReference type="NCBI Taxonomy" id="2922394"/>
    <lineage>
        <taxon>Bacteria</taxon>
        <taxon>Pseudomonadati</taxon>
        <taxon>Pseudomonadota</taxon>
        <taxon>Alphaproteobacteria</taxon>
        <taxon>Rhodobacterales</taxon>
        <taxon>Paracoccaceae</taxon>
        <taxon>Paracoccus</taxon>
    </lineage>
</organism>